<keyword evidence="3" id="KW-1185">Reference proteome</keyword>
<dbReference type="Proteomes" id="UP001150569">
    <property type="component" value="Unassembled WGS sequence"/>
</dbReference>
<comment type="caution">
    <text evidence="2">The sequence shown here is derived from an EMBL/GenBank/DDBJ whole genome shotgun (WGS) entry which is preliminary data.</text>
</comment>
<keyword evidence="1" id="KW-0732">Signal</keyword>
<keyword evidence="2" id="KW-0560">Oxidoreductase</keyword>
<name>A0A9W7ZLS0_9FUNG</name>
<organism evidence="2 3">
    <name type="scientific">Tieghemiomyces parasiticus</name>
    <dbReference type="NCBI Taxonomy" id="78921"/>
    <lineage>
        <taxon>Eukaryota</taxon>
        <taxon>Fungi</taxon>
        <taxon>Fungi incertae sedis</taxon>
        <taxon>Zoopagomycota</taxon>
        <taxon>Kickxellomycotina</taxon>
        <taxon>Dimargaritomycetes</taxon>
        <taxon>Dimargaritales</taxon>
        <taxon>Dimargaritaceae</taxon>
        <taxon>Tieghemiomyces</taxon>
    </lineage>
</organism>
<evidence type="ECO:0000313" key="2">
    <source>
        <dbReference type="EMBL" id="KAJ1904691.1"/>
    </source>
</evidence>
<accession>A0A9W7ZLS0</accession>
<dbReference type="OrthoDB" id="159229at2759"/>
<dbReference type="AlphaFoldDB" id="A0A9W7ZLS0"/>
<dbReference type="Gene3D" id="2.60.40.200">
    <property type="entry name" value="Superoxide dismutase, copper/zinc binding domain"/>
    <property type="match status" value="1"/>
</dbReference>
<dbReference type="EMBL" id="JANBPT010001881">
    <property type="protein sequence ID" value="KAJ1904691.1"/>
    <property type="molecule type" value="Genomic_DNA"/>
</dbReference>
<dbReference type="EC" id="1.15.1.1" evidence="2"/>
<dbReference type="GO" id="GO:0046872">
    <property type="term" value="F:metal ion binding"/>
    <property type="evidence" value="ECO:0007669"/>
    <property type="project" value="InterPro"/>
</dbReference>
<sequence>MQLKIFAGLAALALAAPAVEALQNSVAHLSCSTGLNGTFAFTMLADYHTIVSANFTGLPRREKYSYFVNQYPVPADGDCSKTGGLFDPYGAYTNPRTYRCKPGAPAKCAIGDLTGRSGEVLKGNRMHGNAVVSDFDVISSDGPFYFRGRSVVLFNSHQRLVACGNIVAA</sequence>
<reference evidence="2" key="1">
    <citation type="submission" date="2022-07" db="EMBL/GenBank/DDBJ databases">
        <title>Phylogenomic reconstructions and comparative analyses of Kickxellomycotina fungi.</title>
        <authorList>
            <person name="Reynolds N.K."/>
            <person name="Stajich J.E."/>
            <person name="Barry K."/>
            <person name="Grigoriev I.V."/>
            <person name="Crous P."/>
            <person name="Smith M.E."/>
        </authorList>
    </citation>
    <scope>NUCLEOTIDE SEQUENCE</scope>
    <source>
        <strain evidence="2">RSA 861</strain>
    </source>
</reference>
<evidence type="ECO:0000313" key="3">
    <source>
        <dbReference type="Proteomes" id="UP001150569"/>
    </source>
</evidence>
<feature type="chain" id="PRO_5040919789" evidence="1">
    <location>
        <begin position="22"/>
        <end position="169"/>
    </location>
</feature>
<protein>
    <submittedName>
        <fullName evidence="2">Superoxide dismutase</fullName>
        <ecNumber evidence="2">1.15.1.1</ecNumber>
    </submittedName>
</protein>
<gene>
    <name evidence="2" type="primary">SOD4_3</name>
    <name evidence="2" type="ORF">IWQ60_012411</name>
</gene>
<dbReference type="SUPFAM" id="SSF49329">
    <property type="entry name" value="Cu,Zn superoxide dismutase-like"/>
    <property type="match status" value="1"/>
</dbReference>
<evidence type="ECO:0000256" key="1">
    <source>
        <dbReference type="SAM" id="SignalP"/>
    </source>
</evidence>
<dbReference type="InterPro" id="IPR036423">
    <property type="entry name" value="SOD-like_Cu/Zn_dom_sf"/>
</dbReference>
<feature type="signal peptide" evidence="1">
    <location>
        <begin position="1"/>
        <end position="21"/>
    </location>
</feature>
<proteinExistence type="predicted"/>
<dbReference type="GO" id="GO:0004784">
    <property type="term" value="F:superoxide dismutase activity"/>
    <property type="evidence" value="ECO:0007669"/>
    <property type="project" value="UniProtKB-EC"/>
</dbReference>